<dbReference type="EMBL" id="GGEC01071367">
    <property type="protein sequence ID" value="MBX51851.1"/>
    <property type="molecule type" value="Transcribed_RNA"/>
</dbReference>
<organism evidence="1">
    <name type="scientific">Rhizophora mucronata</name>
    <name type="common">Asiatic mangrove</name>
    <dbReference type="NCBI Taxonomy" id="61149"/>
    <lineage>
        <taxon>Eukaryota</taxon>
        <taxon>Viridiplantae</taxon>
        <taxon>Streptophyta</taxon>
        <taxon>Embryophyta</taxon>
        <taxon>Tracheophyta</taxon>
        <taxon>Spermatophyta</taxon>
        <taxon>Magnoliopsida</taxon>
        <taxon>eudicotyledons</taxon>
        <taxon>Gunneridae</taxon>
        <taxon>Pentapetalae</taxon>
        <taxon>rosids</taxon>
        <taxon>fabids</taxon>
        <taxon>Malpighiales</taxon>
        <taxon>Rhizophoraceae</taxon>
        <taxon>Rhizophora</taxon>
    </lineage>
</organism>
<proteinExistence type="predicted"/>
<protein>
    <submittedName>
        <fullName evidence="1">Uncharacterized protein</fullName>
    </submittedName>
</protein>
<accession>A0A2P2PB68</accession>
<evidence type="ECO:0000313" key="1">
    <source>
        <dbReference type="EMBL" id="MBX51851.1"/>
    </source>
</evidence>
<reference evidence="1" key="1">
    <citation type="submission" date="2018-02" db="EMBL/GenBank/DDBJ databases">
        <title>Rhizophora mucronata_Transcriptome.</title>
        <authorList>
            <person name="Meera S.P."/>
            <person name="Sreeshan A."/>
            <person name="Augustine A."/>
        </authorList>
    </citation>
    <scope>NUCLEOTIDE SEQUENCE</scope>
    <source>
        <tissue evidence="1">Leaf</tissue>
    </source>
</reference>
<dbReference type="AlphaFoldDB" id="A0A2P2PB68"/>
<sequence length="41" mass="4532">MSFLESKELDAVNALVAAPNPWKTVAILVLLRSSRFGDSER</sequence>
<name>A0A2P2PB68_RHIMU</name>